<dbReference type="Proteomes" id="UP000306340">
    <property type="component" value="Unassembled WGS sequence"/>
</dbReference>
<keyword evidence="1" id="KW-1133">Transmembrane helix</keyword>
<evidence type="ECO:0000313" key="3">
    <source>
        <dbReference type="Proteomes" id="UP000306340"/>
    </source>
</evidence>
<gene>
    <name evidence="2" type="ORF">FAZ78_08960</name>
</gene>
<dbReference type="EMBL" id="SWAU01000068">
    <property type="protein sequence ID" value="TKA96891.1"/>
    <property type="molecule type" value="Genomic_DNA"/>
</dbReference>
<evidence type="ECO:0000256" key="1">
    <source>
        <dbReference type="SAM" id="Phobius"/>
    </source>
</evidence>
<organism evidence="2 3">
    <name type="scientific">Cereibacter changlensis</name>
    <dbReference type="NCBI Taxonomy" id="402884"/>
    <lineage>
        <taxon>Bacteria</taxon>
        <taxon>Pseudomonadati</taxon>
        <taxon>Pseudomonadota</taxon>
        <taxon>Alphaproteobacteria</taxon>
        <taxon>Rhodobacterales</taxon>
        <taxon>Paracoccaceae</taxon>
        <taxon>Cereibacter</taxon>
    </lineage>
</organism>
<dbReference type="AlphaFoldDB" id="A0A4U0Z393"/>
<reference evidence="2 3" key="1">
    <citation type="submission" date="2019-04" db="EMBL/GenBank/DDBJ databases">
        <title>Crypto-aerobic microbial life in anoxic (sulfidic) marine sediments.</title>
        <authorList>
            <person name="Bhattacharya S."/>
            <person name="Roy C."/>
            <person name="Mondal N."/>
            <person name="Sarkar J."/>
            <person name="Mandal S."/>
            <person name="Rameez M.J."/>
            <person name="Ghosh W."/>
        </authorList>
    </citation>
    <scope>NUCLEOTIDE SEQUENCE [LARGE SCALE GENOMIC DNA]</scope>
    <source>
        <strain evidence="2 3">SBBC</strain>
    </source>
</reference>
<keyword evidence="1" id="KW-0812">Transmembrane</keyword>
<evidence type="ECO:0000313" key="2">
    <source>
        <dbReference type="EMBL" id="TKA96891.1"/>
    </source>
</evidence>
<comment type="caution">
    <text evidence="2">The sequence shown here is derived from an EMBL/GenBank/DDBJ whole genome shotgun (WGS) entry which is preliminary data.</text>
</comment>
<accession>A0A4U0Z393</accession>
<protein>
    <recommendedName>
        <fullName evidence="4">Bacteriophage holin of superfamily 6 (Holin_LLH)</fullName>
    </recommendedName>
</protein>
<feature type="transmembrane region" description="Helical" evidence="1">
    <location>
        <begin position="12"/>
        <end position="31"/>
    </location>
</feature>
<keyword evidence="1" id="KW-0472">Membrane</keyword>
<evidence type="ECO:0008006" key="4">
    <source>
        <dbReference type="Google" id="ProtNLM"/>
    </source>
</evidence>
<proteinExistence type="predicted"/>
<sequence>MDTLLTTVTPLLTDALSVAILGLLAMLQLGIRRSLGLQAEKIWREALHSAVTTGASTVEANDIETAASQVVSYAKRSVPGAIAGLKAADDVLFDLARSKLRQMIAKGS</sequence>
<name>A0A4U0Z393_9RHOB</name>
<dbReference type="RefSeq" id="WP_136792231.1">
    <property type="nucleotide sequence ID" value="NZ_SWAU01000068.1"/>
</dbReference>